<name>A0A9E2L6H5_9BACT</name>
<dbReference type="AlphaFoldDB" id="A0A9E2L6H5"/>
<evidence type="ECO:0000313" key="1">
    <source>
        <dbReference type="EMBL" id="MBU3853606.1"/>
    </source>
</evidence>
<gene>
    <name evidence="1" type="ORF">H9789_07305</name>
</gene>
<proteinExistence type="predicted"/>
<accession>A0A9E2L6H5</accession>
<comment type="caution">
    <text evidence="1">The sequence shown here is derived from an EMBL/GenBank/DDBJ whole genome shotgun (WGS) entry which is preliminary data.</text>
</comment>
<protein>
    <submittedName>
        <fullName evidence="1">Uncharacterized protein</fullName>
    </submittedName>
</protein>
<organism evidence="1 2">
    <name type="scientific">Candidatus Paraprevotella stercoravium</name>
    <dbReference type="NCBI Taxonomy" id="2838725"/>
    <lineage>
        <taxon>Bacteria</taxon>
        <taxon>Pseudomonadati</taxon>
        <taxon>Bacteroidota</taxon>
        <taxon>Bacteroidia</taxon>
        <taxon>Bacteroidales</taxon>
        <taxon>Prevotellaceae</taxon>
        <taxon>Paraprevotella</taxon>
    </lineage>
</organism>
<dbReference type="Proteomes" id="UP000823865">
    <property type="component" value="Unassembled WGS sequence"/>
</dbReference>
<dbReference type="EMBL" id="JAHLFU010000155">
    <property type="protein sequence ID" value="MBU3853606.1"/>
    <property type="molecule type" value="Genomic_DNA"/>
</dbReference>
<reference evidence="1" key="2">
    <citation type="submission" date="2021-04" db="EMBL/GenBank/DDBJ databases">
        <authorList>
            <person name="Gilroy R."/>
        </authorList>
    </citation>
    <scope>NUCLEOTIDE SEQUENCE</scope>
    <source>
        <strain evidence="1">G3-2149</strain>
    </source>
</reference>
<sequence>PEIFALCGDVCFPKMIIQKSIRLIDGNHIFGETETAGSKAQKIGDLIRENLADYDKELIVQDFHVFFGTRVKGNFHVFRYDYSKTKNQLCMSEVPLPAEHSDIILCEGTGKEDFRNHWQYYNEKNINHRTSRAVYQCMYETLSMTEEKTVGRIPQLSGLYREGNCRFFGIVNDGKRYYFGTDGIREVSDKEIDGLPQVEWRNHCFEITDPYTMELKKGAQPQPFDKEATPFLSTKKRNC</sequence>
<evidence type="ECO:0000313" key="2">
    <source>
        <dbReference type="Proteomes" id="UP000823865"/>
    </source>
</evidence>
<feature type="non-terminal residue" evidence="1">
    <location>
        <position position="1"/>
    </location>
</feature>
<reference evidence="1" key="1">
    <citation type="journal article" date="2021" name="PeerJ">
        <title>Extensive microbial diversity within the chicken gut microbiome revealed by metagenomics and culture.</title>
        <authorList>
            <person name="Gilroy R."/>
            <person name="Ravi A."/>
            <person name="Getino M."/>
            <person name="Pursley I."/>
            <person name="Horton D.L."/>
            <person name="Alikhan N.F."/>
            <person name="Baker D."/>
            <person name="Gharbi K."/>
            <person name="Hall N."/>
            <person name="Watson M."/>
            <person name="Adriaenssens E.M."/>
            <person name="Foster-Nyarko E."/>
            <person name="Jarju S."/>
            <person name="Secka A."/>
            <person name="Antonio M."/>
            <person name="Oren A."/>
            <person name="Chaudhuri R.R."/>
            <person name="La Ragione R."/>
            <person name="Hildebrand F."/>
            <person name="Pallen M.J."/>
        </authorList>
    </citation>
    <scope>NUCLEOTIDE SEQUENCE</scope>
    <source>
        <strain evidence="1">G3-2149</strain>
    </source>
</reference>